<reference evidence="2" key="1">
    <citation type="journal article" date="2020" name="New Phytol.">
        <title>Comparative genomics reveals dynamic genome evolution in host specialist ectomycorrhizal fungi.</title>
        <authorList>
            <person name="Lofgren L.A."/>
            <person name="Nguyen N.H."/>
            <person name="Vilgalys R."/>
            <person name="Ruytinx J."/>
            <person name="Liao H.L."/>
            <person name="Branco S."/>
            <person name="Kuo A."/>
            <person name="LaButti K."/>
            <person name="Lipzen A."/>
            <person name="Andreopoulos W."/>
            <person name="Pangilinan J."/>
            <person name="Riley R."/>
            <person name="Hundley H."/>
            <person name="Na H."/>
            <person name="Barry K."/>
            <person name="Grigoriev I.V."/>
            <person name="Stajich J.E."/>
            <person name="Kennedy P.G."/>
        </authorList>
    </citation>
    <scope>NUCLEOTIDE SEQUENCE</scope>
    <source>
        <strain evidence="2">DOB743</strain>
    </source>
</reference>
<evidence type="ECO:0000313" key="2">
    <source>
        <dbReference type="EMBL" id="KAG1782134.1"/>
    </source>
</evidence>
<proteinExistence type="predicted"/>
<comment type="caution">
    <text evidence="2">The sequence shown here is derived from an EMBL/GenBank/DDBJ whole genome shotgun (WGS) entry which is preliminary data.</text>
</comment>
<keyword evidence="3" id="KW-1185">Reference proteome</keyword>
<evidence type="ECO:0000313" key="3">
    <source>
        <dbReference type="Proteomes" id="UP000714275"/>
    </source>
</evidence>
<dbReference type="EMBL" id="JABBWD010000004">
    <property type="protein sequence ID" value="KAG1782134.1"/>
    <property type="molecule type" value="Genomic_DNA"/>
</dbReference>
<name>A0A9P7A485_9AGAM</name>
<keyword evidence="1" id="KW-0472">Membrane</keyword>
<protein>
    <submittedName>
        <fullName evidence="2">Uncharacterized protein</fullName>
    </submittedName>
</protein>
<gene>
    <name evidence="2" type="ORF">EV702DRAFT_1069896</name>
</gene>
<dbReference type="OrthoDB" id="2757214at2759"/>
<evidence type="ECO:0000256" key="1">
    <source>
        <dbReference type="SAM" id="Phobius"/>
    </source>
</evidence>
<feature type="transmembrane region" description="Helical" evidence="1">
    <location>
        <begin position="153"/>
        <end position="176"/>
    </location>
</feature>
<organism evidence="2 3">
    <name type="scientific">Suillus placidus</name>
    <dbReference type="NCBI Taxonomy" id="48579"/>
    <lineage>
        <taxon>Eukaryota</taxon>
        <taxon>Fungi</taxon>
        <taxon>Dikarya</taxon>
        <taxon>Basidiomycota</taxon>
        <taxon>Agaricomycotina</taxon>
        <taxon>Agaricomycetes</taxon>
        <taxon>Agaricomycetidae</taxon>
        <taxon>Boletales</taxon>
        <taxon>Suillineae</taxon>
        <taxon>Suillaceae</taxon>
        <taxon>Suillus</taxon>
    </lineage>
</organism>
<keyword evidence="1" id="KW-1133">Transmembrane helix</keyword>
<dbReference type="AlphaFoldDB" id="A0A9P7A485"/>
<sequence>MLFQAMYLELTRVIRIKSVSTRRLTCSVAPGTYTTYLATCGTSTNQSLPASIQQAVCNENIKIDNLLYNRSYWTDGSCRWTADFAVEQQAINNNNTFTVCPNQVSPSASLPISTTVPTAAASLTLTSVVSALSSSSGNTTSVVLSTSSTSQKAIIGGAVGGAALAIIAVLGGVYCYRRSKRPRMIQDTPSVFLGQSPGTQPVYGASFTDTEPGACTLNVCTHALTTFPSSHSEIQQFQSSSVSSRV</sequence>
<dbReference type="Proteomes" id="UP000714275">
    <property type="component" value="Unassembled WGS sequence"/>
</dbReference>
<accession>A0A9P7A485</accession>
<keyword evidence="1" id="KW-0812">Transmembrane</keyword>